<dbReference type="GO" id="GO:0009055">
    <property type="term" value="F:electron transfer activity"/>
    <property type="evidence" value="ECO:0007669"/>
    <property type="project" value="TreeGrafter"/>
</dbReference>
<feature type="transmembrane region" description="Helical" evidence="7">
    <location>
        <begin position="305"/>
        <end position="324"/>
    </location>
</feature>
<feature type="transmembrane region" description="Helical" evidence="7">
    <location>
        <begin position="112"/>
        <end position="135"/>
    </location>
</feature>
<dbReference type="GO" id="GO:0016682">
    <property type="term" value="F:oxidoreductase activity, acting on diphenols and related substances as donors, oxygen as acceptor"/>
    <property type="evidence" value="ECO:0007669"/>
    <property type="project" value="TreeGrafter"/>
</dbReference>
<comment type="similarity">
    <text evidence="2">Belongs to the cytochrome ubiquinol oxidase subunit 2 family.</text>
</comment>
<evidence type="ECO:0000256" key="1">
    <source>
        <dbReference type="ARBA" id="ARBA00004651"/>
    </source>
</evidence>
<feature type="transmembrane region" description="Helical" evidence="7">
    <location>
        <begin position="6"/>
        <end position="33"/>
    </location>
</feature>
<evidence type="ECO:0000256" key="5">
    <source>
        <dbReference type="ARBA" id="ARBA00022989"/>
    </source>
</evidence>
<feature type="transmembrane region" description="Helical" evidence="7">
    <location>
        <begin position="199"/>
        <end position="216"/>
    </location>
</feature>
<comment type="subcellular location">
    <subcellularLocation>
        <location evidence="1">Cell membrane</location>
        <topology evidence="1">Multi-pass membrane protein</topology>
    </subcellularLocation>
</comment>
<dbReference type="PANTHER" id="PTHR43141">
    <property type="entry name" value="CYTOCHROME BD2 SUBUNIT II"/>
    <property type="match status" value="1"/>
</dbReference>
<dbReference type="InterPro" id="IPR003317">
    <property type="entry name" value="Cyt-d_oxidase_su2"/>
</dbReference>
<dbReference type="OrthoDB" id="9776710at2"/>
<dbReference type="GO" id="GO:0005886">
    <property type="term" value="C:plasma membrane"/>
    <property type="evidence" value="ECO:0007669"/>
    <property type="project" value="UniProtKB-SubCell"/>
</dbReference>
<evidence type="ECO:0000256" key="6">
    <source>
        <dbReference type="ARBA" id="ARBA00023136"/>
    </source>
</evidence>
<feature type="transmembrane region" description="Helical" evidence="7">
    <location>
        <begin position="228"/>
        <end position="249"/>
    </location>
</feature>
<feature type="transmembrane region" description="Helical" evidence="7">
    <location>
        <begin position="155"/>
        <end position="179"/>
    </location>
</feature>
<evidence type="ECO:0000256" key="7">
    <source>
        <dbReference type="SAM" id="Phobius"/>
    </source>
</evidence>
<gene>
    <name evidence="8" type="ORF">SAMN06265219_10616</name>
</gene>
<evidence type="ECO:0000256" key="3">
    <source>
        <dbReference type="ARBA" id="ARBA00022475"/>
    </source>
</evidence>
<dbReference type="AlphaFoldDB" id="A0A521CMB9"/>
<sequence length="339" mass="37657">MLIEIVIFFLGLSIVFYVLFGGADFGAGVLEILSGKGDRETIAHAIGPVWEANHVWLVLVVVILFMAFPKVYAAMSVHLHIPLLLMLVGIVLRGTAFTYMHYDAIKDETNDIYNAVFKISSVFTPLFLGVIAGAATLGKINPEPEHFVEGFITPWLNLFSFSVGLFTVTLFTFLAAIYLIGETSQEKQRSAFTKTARNLNIAAVFIGILVFASAHFEGLTLLSMFLDSWFAILMAALATLLLPAIWWSLQHYKVILSRIFAAGQVVAILLAWFWVQYPSIINRTDGFEDLTFYNTAAPDATLTQLVWALVIGSCIILPCLFYLMRVFKGGQFTQSKTNQ</sequence>
<protein>
    <submittedName>
        <fullName evidence="8">Cytochrome bd-I ubiquinol oxidase subunit 2 apoprotein</fullName>
    </submittedName>
</protein>
<evidence type="ECO:0000313" key="8">
    <source>
        <dbReference type="EMBL" id="SMO60582.1"/>
    </source>
</evidence>
<evidence type="ECO:0000256" key="4">
    <source>
        <dbReference type="ARBA" id="ARBA00022692"/>
    </source>
</evidence>
<feature type="transmembrane region" description="Helical" evidence="7">
    <location>
        <begin position="79"/>
        <end position="100"/>
    </location>
</feature>
<keyword evidence="6 7" id="KW-0472">Membrane</keyword>
<dbReference type="GO" id="GO:0019646">
    <property type="term" value="P:aerobic electron transport chain"/>
    <property type="evidence" value="ECO:0007669"/>
    <property type="project" value="TreeGrafter"/>
</dbReference>
<organism evidence="8 9">
    <name type="scientific">Gracilimonas mengyeensis</name>
    <dbReference type="NCBI Taxonomy" id="1302730"/>
    <lineage>
        <taxon>Bacteria</taxon>
        <taxon>Pseudomonadati</taxon>
        <taxon>Balneolota</taxon>
        <taxon>Balneolia</taxon>
        <taxon>Balneolales</taxon>
        <taxon>Balneolaceae</taxon>
        <taxon>Gracilimonas</taxon>
    </lineage>
</organism>
<name>A0A521CMB9_9BACT</name>
<feature type="transmembrane region" description="Helical" evidence="7">
    <location>
        <begin position="256"/>
        <end position="275"/>
    </location>
</feature>
<keyword evidence="9" id="KW-1185">Reference proteome</keyword>
<proteinExistence type="inferred from homology"/>
<dbReference type="Pfam" id="PF02322">
    <property type="entry name" value="Cyt_bd_oxida_II"/>
    <property type="match status" value="1"/>
</dbReference>
<dbReference type="GO" id="GO:0070069">
    <property type="term" value="C:cytochrome complex"/>
    <property type="evidence" value="ECO:0007669"/>
    <property type="project" value="TreeGrafter"/>
</dbReference>
<reference evidence="8 9" key="1">
    <citation type="submission" date="2017-05" db="EMBL/GenBank/DDBJ databases">
        <authorList>
            <person name="Varghese N."/>
            <person name="Submissions S."/>
        </authorList>
    </citation>
    <scope>NUCLEOTIDE SEQUENCE [LARGE SCALE GENOMIC DNA]</scope>
    <source>
        <strain evidence="8 9">DSM 21985</strain>
    </source>
</reference>
<dbReference type="RefSeq" id="WP_142454052.1">
    <property type="nucleotide sequence ID" value="NZ_FXTP01000006.1"/>
</dbReference>
<dbReference type="PANTHER" id="PTHR43141:SF4">
    <property type="entry name" value="CYTOCHROME BD2 SUBUNIT II"/>
    <property type="match status" value="1"/>
</dbReference>
<accession>A0A521CMB9</accession>
<dbReference type="EMBL" id="FXTP01000006">
    <property type="protein sequence ID" value="SMO60582.1"/>
    <property type="molecule type" value="Genomic_DNA"/>
</dbReference>
<evidence type="ECO:0000313" key="9">
    <source>
        <dbReference type="Proteomes" id="UP000317557"/>
    </source>
</evidence>
<keyword evidence="5 7" id="KW-1133">Transmembrane helix</keyword>
<evidence type="ECO:0000256" key="2">
    <source>
        <dbReference type="ARBA" id="ARBA00007543"/>
    </source>
</evidence>
<keyword evidence="3" id="KW-1003">Cell membrane</keyword>
<dbReference type="Proteomes" id="UP000317557">
    <property type="component" value="Unassembled WGS sequence"/>
</dbReference>
<keyword evidence="4 7" id="KW-0812">Transmembrane</keyword>